<reference evidence="1 2" key="1">
    <citation type="journal article" date="2018" name="Sci. Rep.">
        <title>Characterisation of pathogen-specific regions and novel effector candidates in Fusarium oxysporum f. sp. cepae.</title>
        <authorList>
            <person name="Armitage A.D."/>
            <person name="Taylor A."/>
            <person name="Sobczyk M.K."/>
            <person name="Baxter L."/>
            <person name="Greenfield B.P."/>
            <person name="Bates H.J."/>
            <person name="Wilson F."/>
            <person name="Jackson A.C."/>
            <person name="Ott S."/>
            <person name="Harrison R.J."/>
            <person name="Clarkson J.P."/>
        </authorList>
    </citation>
    <scope>NUCLEOTIDE SEQUENCE [LARGE SCALE GENOMIC DNA]</scope>
    <source>
        <strain evidence="1 2">Fo_A13</strain>
    </source>
</reference>
<dbReference type="EMBL" id="MRCX01001374">
    <property type="protein sequence ID" value="RKK49957.1"/>
    <property type="molecule type" value="Genomic_DNA"/>
</dbReference>
<comment type="caution">
    <text evidence="1">The sequence shown here is derived from an EMBL/GenBank/DDBJ whole genome shotgun (WGS) entry which is preliminary data.</text>
</comment>
<dbReference type="Proteomes" id="UP000285084">
    <property type="component" value="Unassembled WGS sequence"/>
</dbReference>
<organism evidence="1 2">
    <name type="scientific">Fusarium oxysporum</name>
    <name type="common">Fusarium vascular wilt</name>
    <dbReference type="NCBI Taxonomy" id="5507"/>
    <lineage>
        <taxon>Eukaryota</taxon>
        <taxon>Fungi</taxon>
        <taxon>Dikarya</taxon>
        <taxon>Ascomycota</taxon>
        <taxon>Pezizomycotina</taxon>
        <taxon>Sordariomycetes</taxon>
        <taxon>Hypocreomycetidae</taxon>
        <taxon>Hypocreales</taxon>
        <taxon>Nectriaceae</taxon>
        <taxon>Fusarium</taxon>
        <taxon>Fusarium oxysporum species complex</taxon>
    </lineage>
</organism>
<dbReference type="AlphaFoldDB" id="A0A420M6G0"/>
<evidence type="ECO:0008006" key="3">
    <source>
        <dbReference type="Google" id="ProtNLM"/>
    </source>
</evidence>
<accession>A0A420M6G0</accession>
<protein>
    <recommendedName>
        <fullName evidence="3">Retrotransposon gag domain-containing protein</fullName>
    </recommendedName>
</protein>
<name>A0A420M6G0_FUSOX</name>
<evidence type="ECO:0000313" key="2">
    <source>
        <dbReference type="Proteomes" id="UP000285084"/>
    </source>
</evidence>
<evidence type="ECO:0000313" key="1">
    <source>
        <dbReference type="EMBL" id="RKK49957.1"/>
    </source>
</evidence>
<gene>
    <name evidence="1" type="ORF">BFJ69_g18073</name>
</gene>
<proteinExistence type="predicted"/>
<dbReference type="VEuPathDB" id="FungiDB:HZS61_011186"/>
<sequence>MSMTMRAGRTPKHLSVTNLPQVFEGHTLQWFEEERPGDKTFEEIIPLFEDKFSKPNTAEDDALLAQAHQLARNKDESLKTFIECTGKLYHRMPSNFRQTLLTGFVLRMNDDGRDKRLQERVQDKLYTGAKWENNFADPTLTFDDVRNVIWNGRGAASELLKPFGNEDSRTGQRDMTMLPIDSNQEMARLTSELAKTMPPAAGNGNRYFSNDNRNTIYAKSDPKLNWSWRLRQ</sequence>
<dbReference type="VEuPathDB" id="FungiDB:FOC1_g10001373"/>
<dbReference type="VEuPathDB" id="FungiDB:FOC4_g10001507"/>